<keyword evidence="2" id="KW-0732">Signal</keyword>
<evidence type="ECO:0000313" key="4">
    <source>
        <dbReference type="Proteomes" id="UP000093071"/>
    </source>
</evidence>
<dbReference type="Proteomes" id="UP000093071">
    <property type="component" value="Chromosome I"/>
</dbReference>
<feature type="signal peptide" evidence="2">
    <location>
        <begin position="1"/>
        <end position="31"/>
    </location>
</feature>
<dbReference type="AlphaFoldDB" id="A0A1C3TNF4"/>
<feature type="chain" id="PRO_5008682149" evidence="2">
    <location>
        <begin position="32"/>
        <end position="169"/>
    </location>
</feature>
<protein>
    <submittedName>
        <fullName evidence="3">Conserved hypothetical secreted protein</fullName>
    </submittedName>
</protein>
<name>A0A1C3TNF4_XANCT</name>
<gene>
    <name evidence="3" type="ORF">BN444_00296</name>
</gene>
<dbReference type="EMBL" id="LT604072">
    <property type="protein sequence ID" value="SCB04799.1"/>
    <property type="molecule type" value="Genomic_DNA"/>
</dbReference>
<evidence type="ECO:0000313" key="3">
    <source>
        <dbReference type="EMBL" id="SCB04799.1"/>
    </source>
</evidence>
<dbReference type="RefSeq" id="WP_003474395.1">
    <property type="nucleotide sequence ID" value="NZ_LT604072.1"/>
</dbReference>
<dbReference type="PATRIC" id="fig|1261556.5.peg.2140"/>
<organism evidence="3 4">
    <name type="scientific">Xanthomonas translucens pv. translucens DSM 18974</name>
    <dbReference type="NCBI Taxonomy" id="1261556"/>
    <lineage>
        <taxon>Bacteria</taxon>
        <taxon>Pseudomonadati</taxon>
        <taxon>Pseudomonadota</taxon>
        <taxon>Gammaproteobacteria</taxon>
        <taxon>Lysobacterales</taxon>
        <taxon>Lysobacteraceae</taxon>
        <taxon>Xanthomonas</taxon>
        <taxon>Xanthomonas translucens group</taxon>
    </lineage>
</organism>
<reference evidence="4" key="1">
    <citation type="submission" date="2016-07" db="EMBL/GenBank/DDBJ databases">
        <authorList>
            <person name="Jaenicke Sebastian"/>
        </authorList>
    </citation>
    <scope>NUCLEOTIDE SEQUENCE [LARGE SCALE GENOMIC DNA]</scope>
</reference>
<accession>A0A1C3TNF4</accession>
<evidence type="ECO:0000256" key="2">
    <source>
        <dbReference type="SAM" id="SignalP"/>
    </source>
</evidence>
<evidence type="ECO:0000256" key="1">
    <source>
        <dbReference type="SAM" id="MobiDB-lite"/>
    </source>
</evidence>
<proteinExistence type="predicted"/>
<sequence length="169" mass="17459">MSNPLVTLARRAGVLCLLLLVGMLVSPLSQATPRTQYGPPYTGDSTSGSQSFPTVNEAVQFVIDGAMRLCQSNGCEKPPVFTVSYSDGFAAASVYSNGHWWGDVYANDKISGEGQPVKNTGSCNTMCTGGLGQAGDSTGPHGSSGNAALKQGGVHRGTAFEGDPINSRL</sequence>
<feature type="region of interest" description="Disordered" evidence="1">
    <location>
        <begin position="134"/>
        <end position="169"/>
    </location>
</feature>